<dbReference type="NCBIfam" id="NF047422">
    <property type="entry name" value="YfmF_fam"/>
    <property type="match status" value="1"/>
</dbReference>
<gene>
    <name evidence="2" type="ORF">NE695_01630</name>
</gene>
<dbReference type="GeneID" id="90532930"/>
<dbReference type="InterPro" id="IPR011249">
    <property type="entry name" value="Metalloenz_LuxS/M16"/>
</dbReference>
<dbReference type="Gene3D" id="3.30.830.10">
    <property type="entry name" value="Metalloenzyme, LuxS/M16 peptidase-like"/>
    <property type="match status" value="2"/>
</dbReference>
<dbReference type="InterPro" id="IPR007863">
    <property type="entry name" value="Peptidase_M16_C"/>
</dbReference>
<evidence type="ECO:0000313" key="3">
    <source>
        <dbReference type="Proteomes" id="UP001524473"/>
    </source>
</evidence>
<reference evidence="2 3" key="1">
    <citation type="submission" date="2022-06" db="EMBL/GenBank/DDBJ databases">
        <title>Isolation of gut microbiota from human fecal samples.</title>
        <authorList>
            <person name="Pamer E.G."/>
            <person name="Barat B."/>
            <person name="Waligurski E."/>
            <person name="Medina S."/>
            <person name="Paddock L."/>
            <person name="Mostad J."/>
        </authorList>
    </citation>
    <scope>NUCLEOTIDE SEQUENCE [LARGE SCALE GENOMIC DNA]</scope>
    <source>
        <strain evidence="2 3">DFI.9.73</strain>
    </source>
</reference>
<comment type="caution">
    <text evidence="2">The sequence shown here is derived from an EMBL/GenBank/DDBJ whole genome shotgun (WGS) entry which is preliminary data.</text>
</comment>
<keyword evidence="3" id="KW-1185">Reference proteome</keyword>
<evidence type="ECO:0000313" key="2">
    <source>
        <dbReference type="EMBL" id="MCQ4838611.1"/>
    </source>
</evidence>
<sequence length="420" mass="47331">MSQIKTVSITDAVRLRCFTDPHFKTMKISVDMLIPMSALKAAQYGILPSLVSRATREYPDYASLSGRLSELYGASLDSSVRKLGEYQVLTLSAAGISSRYALEGEDMFQELCGLLFSVLFDPLRDKDGLFPQEGFEQEKRQLLELKDAEFNDKIVYAHQRCEEILFEGQPAGVNRHGSREEIASLNREELSGAWQELLQNSRFEVFVLGDCEPNPELFREHFSSLGKPFQIDYLPFEAPSAVKRAAEEMPLAQSKLSMAFRADFRPEERLLFQLMSAVFGGTPSSKLFQNVREKQSLCYYCSASLDSGSRTLYVESGVETENLRRTEEEIMRQWELLCSGELTEDELEAAKLALCNSMRSVGDSLQAVENWCVSRVFEESLETPEEAAERLMQYSREEVVAAAKRLVPAAVFSLVGKGQQ</sequence>
<name>A0ABT1RVB3_9FIRM</name>
<dbReference type="Proteomes" id="UP001524473">
    <property type="component" value="Unassembled WGS sequence"/>
</dbReference>
<dbReference type="PANTHER" id="PTHR11851">
    <property type="entry name" value="METALLOPROTEASE"/>
    <property type="match status" value="1"/>
</dbReference>
<feature type="domain" description="Peptidase M16 C-terminal" evidence="1">
    <location>
        <begin position="184"/>
        <end position="354"/>
    </location>
</feature>
<dbReference type="RefSeq" id="WP_066865420.1">
    <property type="nucleotide sequence ID" value="NZ_CABKVV010000014.1"/>
</dbReference>
<evidence type="ECO:0000259" key="1">
    <source>
        <dbReference type="Pfam" id="PF05193"/>
    </source>
</evidence>
<dbReference type="EMBL" id="JANFZH010000002">
    <property type="protein sequence ID" value="MCQ4838611.1"/>
    <property type="molecule type" value="Genomic_DNA"/>
</dbReference>
<dbReference type="Pfam" id="PF05193">
    <property type="entry name" value="Peptidase_M16_C"/>
    <property type="match status" value="1"/>
</dbReference>
<accession>A0ABT1RVB3</accession>
<proteinExistence type="predicted"/>
<dbReference type="PANTHER" id="PTHR11851:SF186">
    <property type="entry name" value="INACTIVE METALLOPROTEASE YMFF-RELATED"/>
    <property type="match status" value="1"/>
</dbReference>
<protein>
    <submittedName>
        <fullName evidence="2">Insulinase family protein</fullName>
    </submittedName>
</protein>
<dbReference type="InterPro" id="IPR050361">
    <property type="entry name" value="MPP/UQCRC_Complex"/>
</dbReference>
<organism evidence="2 3">
    <name type="scientific">Neglectibacter timonensis</name>
    <dbReference type="NCBI Taxonomy" id="1776382"/>
    <lineage>
        <taxon>Bacteria</taxon>
        <taxon>Bacillati</taxon>
        <taxon>Bacillota</taxon>
        <taxon>Clostridia</taxon>
        <taxon>Eubacteriales</taxon>
        <taxon>Oscillospiraceae</taxon>
        <taxon>Neglectibacter</taxon>
    </lineage>
</organism>
<dbReference type="SUPFAM" id="SSF63411">
    <property type="entry name" value="LuxS/MPP-like metallohydrolase"/>
    <property type="match status" value="2"/>
</dbReference>